<evidence type="ECO:0008006" key="4">
    <source>
        <dbReference type="Google" id="ProtNLM"/>
    </source>
</evidence>
<dbReference type="EMBL" id="LK932525">
    <property type="protein sequence ID" value="CDS89130.1"/>
    <property type="molecule type" value="Genomic_DNA"/>
</dbReference>
<dbReference type="EMBL" id="LK932765">
    <property type="protein sequence ID" value="CDS92893.1"/>
    <property type="molecule type" value="Genomic_DNA"/>
</dbReference>
<dbReference type="InterPro" id="IPR035944">
    <property type="entry name" value="YfbM-like_sf"/>
</dbReference>
<dbReference type="SUPFAM" id="SSF111069">
    <property type="entry name" value="Hypothetical protein yfbM"/>
    <property type="match status" value="1"/>
</dbReference>
<evidence type="ECO:0000313" key="2">
    <source>
        <dbReference type="EMBL" id="CDS89742.1"/>
    </source>
</evidence>
<dbReference type="Pfam" id="PF08974">
    <property type="entry name" value="DUF1877"/>
    <property type="match status" value="1"/>
</dbReference>
<name>A0A069AE47_CLODI</name>
<organism evidence="1">
    <name type="scientific">Clostridioides difficile</name>
    <name type="common">Peptoclostridium difficile</name>
    <dbReference type="NCBI Taxonomy" id="1496"/>
    <lineage>
        <taxon>Bacteria</taxon>
        <taxon>Bacillati</taxon>
        <taxon>Bacillota</taxon>
        <taxon>Clostridia</taxon>
        <taxon>Peptostreptococcales</taxon>
        <taxon>Peptostreptococcaceae</taxon>
        <taxon>Clostridioides</taxon>
    </lineage>
</organism>
<evidence type="ECO:0000313" key="1">
    <source>
        <dbReference type="EMBL" id="CDS89130.1"/>
    </source>
</evidence>
<protein>
    <recommendedName>
        <fullName evidence="4">DUF1877 family protein</fullName>
    </recommendedName>
</protein>
<gene>
    <name evidence="3" type="ORF">BN1095_1230001</name>
    <name evidence="1" type="ORF">BN1096_700357</name>
    <name evidence="2" type="ORF">BN1097_710356</name>
</gene>
<sequence>MGMIGCYTKISEENVFKLQQAEENLQDFVFEDANENSTINIDKAWHAIHFTLTGCPFGGDDDNIFSKLVLSGNILMEIDGEFPVMLITANDVKKLSKAMNSLEEQAFRKRFNINEMLENNIYPVINDESEDDFFEYVWANLIELKKFIQEASNDGLAVIFFIM</sequence>
<accession>A0A069AE47</accession>
<proteinExistence type="predicted"/>
<dbReference type="InterPro" id="IPR015068">
    <property type="entry name" value="DUF1877"/>
</dbReference>
<dbReference type="Gene3D" id="3.40.1760.10">
    <property type="entry name" value="YfbM-like super family"/>
    <property type="match status" value="1"/>
</dbReference>
<evidence type="ECO:0000313" key="3">
    <source>
        <dbReference type="EMBL" id="CDS92893.1"/>
    </source>
</evidence>
<reference evidence="1" key="1">
    <citation type="submission" date="2014-07" db="EMBL/GenBank/DDBJ databases">
        <authorList>
            <person name="Monot Marc"/>
        </authorList>
    </citation>
    <scope>NUCLEOTIDE SEQUENCE</scope>
    <source>
        <strain evidence="3">7032989</strain>
        <strain evidence="2">7032994</strain>
    </source>
</reference>
<dbReference type="RefSeq" id="WP_021367178.1">
    <property type="nucleotide sequence ID" value="NZ_BBYB01000112.1"/>
</dbReference>
<dbReference type="EMBL" id="LK932411">
    <property type="protein sequence ID" value="CDS89742.1"/>
    <property type="molecule type" value="Genomic_DNA"/>
</dbReference>
<dbReference type="AlphaFoldDB" id="A0A069AE47"/>